<organism evidence="1 2">
    <name type="scientific">Mesorhizobium plurifarium</name>
    <dbReference type="NCBI Taxonomy" id="69974"/>
    <lineage>
        <taxon>Bacteria</taxon>
        <taxon>Pseudomonadati</taxon>
        <taxon>Pseudomonadota</taxon>
        <taxon>Alphaproteobacteria</taxon>
        <taxon>Hyphomicrobiales</taxon>
        <taxon>Phyllobacteriaceae</taxon>
        <taxon>Mesorhizobium</taxon>
    </lineage>
</organism>
<accession>A0A0K2VPH3</accession>
<evidence type="ECO:0000313" key="1">
    <source>
        <dbReference type="EMBL" id="CDX49844.1"/>
    </source>
</evidence>
<dbReference type="Proteomes" id="UP000182888">
    <property type="component" value="Unassembled WGS sequence"/>
</dbReference>
<reference evidence="2" key="1">
    <citation type="submission" date="2014-08" db="EMBL/GenBank/DDBJ databases">
        <authorList>
            <person name="Edwards T."/>
        </authorList>
    </citation>
    <scope>NUCLEOTIDE SEQUENCE [LARGE SCALE GENOMIC DNA]</scope>
</reference>
<proteinExistence type="predicted"/>
<gene>
    <name evidence="1" type="ORF">MPL1032_100249</name>
</gene>
<sequence length="99" mass="11329">MRRRQRGRSLIVRTEIVATKRAIEIEDGLAVRTVRAPVFISEHSPSLFRHFCRAAKSLKNLIDPEIVDSIRIRCLVEGLGVRNTRARNSLLETVHDKRG</sequence>
<protein>
    <submittedName>
        <fullName evidence="1">Uncharacterized protein</fullName>
    </submittedName>
</protein>
<name>A0A0K2VPH3_MESPL</name>
<dbReference type="EMBL" id="CCND01000002">
    <property type="protein sequence ID" value="CDX49844.1"/>
    <property type="molecule type" value="Genomic_DNA"/>
</dbReference>
<evidence type="ECO:0000313" key="2">
    <source>
        <dbReference type="Proteomes" id="UP000182888"/>
    </source>
</evidence>
<dbReference type="AlphaFoldDB" id="A0A0K2VPH3"/>